<reference evidence="1" key="1">
    <citation type="submission" date="2021-02" db="EMBL/GenBank/DDBJ databases">
        <authorList>
            <consortium name="DOE Joint Genome Institute"/>
            <person name="Ahrendt S."/>
            <person name="Looney B.P."/>
            <person name="Miyauchi S."/>
            <person name="Morin E."/>
            <person name="Drula E."/>
            <person name="Courty P.E."/>
            <person name="Chicoki N."/>
            <person name="Fauchery L."/>
            <person name="Kohler A."/>
            <person name="Kuo A."/>
            <person name="Labutti K."/>
            <person name="Pangilinan J."/>
            <person name="Lipzen A."/>
            <person name="Riley R."/>
            <person name="Andreopoulos W."/>
            <person name="He G."/>
            <person name="Johnson J."/>
            <person name="Barry K.W."/>
            <person name="Grigoriev I.V."/>
            <person name="Nagy L."/>
            <person name="Hibbett D."/>
            <person name="Henrissat B."/>
            <person name="Matheny P.B."/>
            <person name="Labbe J."/>
            <person name="Martin F."/>
        </authorList>
    </citation>
    <scope>NUCLEOTIDE SEQUENCE</scope>
    <source>
        <strain evidence="1">FP105234-sp</strain>
    </source>
</reference>
<protein>
    <submittedName>
        <fullName evidence="1">Uncharacterized protein</fullName>
    </submittedName>
</protein>
<comment type="caution">
    <text evidence="1">The sequence shown here is derived from an EMBL/GenBank/DDBJ whole genome shotgun (WGS) entry which is preliminary data.</text>
</comment>
<proteinExistence type="predicted"/>
<evidence type="ECO:0000313" key="1">
    <source>
        <dbReference type="EMBL" id="KAI0041295.1"/>
    </source>
</evidence>
<dbReference type="Proteomes" id="UP000814033">
    <property type="component" value="Unassembled WGS sequence"/>
</dbReference>
<accession>A0ACB8RCK3</accession>
<gene>
    <name evidence="1" type="ORF">FA95DRAFT_711223</name>
</gene>
<dbReference type="EMBL" id="MU276131">
    <property type="protein sequence ID" value="KAI0041295.1"/>
    <property type="molecule type" value="Genomic_DNA"/>
</dbReference>
<name>A0ACB8RCK3_9AGAM</name>
<reference evidence="1" key="2">
    <citation type="journal article" date="2022" name="New Phytol.">
        <title>Evolutionary transition to the ectomycorrhizal habit in the genomes of a hyperdiverse lineage of mushroom-forming fungi.</title>
        <authorList>
            <person name="Looney B."/>
            <person name="Miyauchi S."/>
            <person name="Morin E."/>
            <person name="Drula E."/>
            <person name="Courty P.E."/>
            <person name="Kohler A."/>
            <person name="Kuo A."/>
            <person name="LaButti K."/>
            <person name="Pangilinan J."/>
            <person name="Lipzen A."/>
            <person name="Riley R."/>
            <person name="Andreopoulos W."/>
            <person name="He G."/>
            <person name="Johnson J."/>
            <person name="Nolan M."/>
            <person name="Tritt A."/>
            <person name="Barry K.W."/>
            <person name="Grigoriev I.V."/>
            <person name="Nagy L.G."/>
            <person name="Hibbett D."/>
            <person name="Henrissat B."/>
            <person name="Matheny P.B."/>
            <person name="Labbe J."/>
            <person name="Martin F.M."/>
        </authorList>
    </citation>
    <scope>NUCLEOTIDE SEQUENCE</scope>
    <source>
        <strain evidence="1">FP105234-sp</strain>
    </source>
</reference>
<keyword evidence="2" id="KW-1185">Reference proteome</keyword>
<evidence type="ECO:0000313" key="2">
    <source>
        <dbReference type="Proteomes" id="UP000814033"/>
    </source>
</evidence>
<sequence>MPCSKPVASPCHALPYTMSFMKNTLLVGLNNIHERARIDARDPRLPAFLTYIAGICDVLALHVKADERFFRARMQKGKALADILGQGCLPDLRDVLVRVKGLKDAVNAYAKTPQRYDPARIIALLSFGDDFRRKLGTQITSVDVRVVANAVPADEMAAALKGIIEWMCTQSDITFLVPFIHAHHNRASSQYWPPMTREGWEVLPMMAKQYASCWELAPYKSTAFAKK</sequence>
<organism evidence="1 2">
    <name type="scientific">Auriscalpium vulgare</name>
    <dbReference type="NCBI Taxonomy" id="40419"/>
    <lineage>
        <taxon>Eukaryota</taxon>
        <taxon>Fungi</taxon>
        <taxon>Dikarya</taxon>
        <taxon>Basidiomycota</taxon>
        <taxon>Agaricomycotina</taxon>
        <taxon>Agaricomycetes</taxon>
        <taxon>Russulales</taxon>
        <taxon>Auriscalpiaceae</taxon>
        <taxon>Auriscalpium</taxon>
    </lineage>
</organism>